<proteinExistence type="predicted"/>
<dbReference type="InterPro" id="IPR013517">
    <property type="entry name" value="FG-GAP"/>
</dbReference>
<dbReference type="SUPFAM" id="SSF69318">
    <property type="entry name" value="Integrin alpha N-terminal domain"/>
    <property type="match status" value="1"/>
</dbReference>
<protein>
    <submittedName>
        <fullName evidence="3">VCBS repeat protein</fullName>
    </submittedName>
</protein>
<keyword evidence="1" id="KW-0732">Signal</keyword>
<dbReference type="InterPro" id="IPR027039">
    <property type="entry name" value="Crtac1"/>
</dbReference>
<dbReference type="Proteomes" id="UP000294901">
    <property type="component" value="Unassembled WGS sequence"/>
</dbReference>
<evidence type="ECO:0000259" key="2">
    <source>
        <dbReference type="Pfam" id="PF07593"/>
    </source>
</evidence>
<dbReference type="PANTHER" id="PTHR16026">
    <property type="entry name" value="CARTILAGE ACIDIC PROTEIN 1"/>
    <property type="match status" value="1"/>
</dbReference>
<evidence type="ECO:0000313" key="3">
    <source>
        <dbReference type="EMBL" id="TDO42086.1"/>
    </source>
</evidence>
<sequence length="665" mass="71345">MKGRTLPPNDVGLGRRLLPMVFVLVLVGTAFLVARLPSASAATRAGMAQRFQFTELPIALPAGLPQRDVRQVNPKYEHIRSWISSVGAGVAVNDLDGDGRSDDLCLVDTRSDAVVVTPAPETGAYPPFVLDPAPLPSGPAIAPMGCTPGDFNSDGRMDLLVYYWGRTPVVFLHRGQGGALAAAAFRPTELVPQALTADGLYHGPLWNTNAVNVADFDGDGHPDIGIFNYFPDTEVLDPQGHPNVQMNHSMSRAENAGGSHILRWTAATSGADPSVTYVEQRAIDPAYSTGWTLGAGSADLDGDLLPELYLANDFGKDRFFHNRSTPGQIRFALAEGRRDAVTPKSLVLGHDSFKGMSIEFGDLDNSGRFDMFVSNITESWGLEESNFVWRNNAANPADARRKMEKGVAPFEDSAASRNLAWVGWGWDAKMADFDNSGRVAVVQAAGFVKGDINRFNWLQELAMSNDLMLQEPAMWPKAEPGDDIAGDNTLAFWAKEPDGKRYVDLAPQLGLAVPTPTRGIAVADADQDGAQDFAVARQWGAPAYYRNTKAPDRNFLGLRLFRPVDTAGGAPPSAAVPGSPAYGAQVRIRTADGTTHVAQLDGGSGHSGKRSFDVYFGLGAAGGRPVSAEIAWRDADGGAHRQTLELAAGWHDLILTDQARELTTP</sequence>
<dbReference type="Pfam" id="PF07593">
    <property type="entry name" value="UnbV_ASPIC"/>
    <property type="match status" value="1"/>
</dbReference>
<gene>
    <name evidence="3" type="ORF">C8E87_5849</name>
</gene>
<comment type="caution">
    <text evidence="3">The sequence shown here is derived from an EMBL/GenBank/DDBJ whole genome shotgun (WGS) entry which is preliminary data.</text>
</comment>
<keyword evidence="4" id="KW-1185">Reference proteome</keyword>
<dbReference type="Gene3D" id="2.130.10.130">
    <property type="entry name" value="Integrin alpha, N-terminal"/>
    <property type="match status" value="1"/>
</dbReference>
<dbReference type="PANTHER" id="PTHR16026:SF0">
    <property type="entry name" value="CARTILAGE ACIDIC PROTEIN 1"/>
    <property type="match status" value="1"/>
</dbReference>
<dbReference type="EMBL" id="SNWR01000001">
    <property type="protein sequence ID" value="TDO42086.1"/>
    <property type="molecule type" value="Genomic_DNA"/>
</dbReference>
<evidence type="ECO:0000313" key="4">
    <source>
        <dbReference type="Proteomes" id="UP000294901"/>
    </source>
</evidence>
<dbReference type="Pfam" id="PF13517">
    <property type="entry name" value="FG-GAP_3"/>
    <property type="match status" value="1"/>
</dbReference>
<dbReference type="InterPro" id="IPR011519">
    <property type="entry name" value="UnbV_ASPIC"/>
</dbReference>
<organism evidence="3 4">
    <name type="scientific">Paractinoplanes brasiliensis</name>
    <dbReference type="NCBI Taxonomy" id="52695"/>
    <lineage>
        <taxon>Bacteria</taxon>
        <taxon>Bacillati</taxon>
        <taxon>Actinomycetota</taxon>
        <taxon>Actinomycetes</taxon>
        <taxon>Micromonosporales</taxon>
        <taxon>Micromonosporaceae</taxon>
        <taxon>Paractinoplanes</taxon>
    </lineage>
</organism>
<dbReference type="AlphaFoldDB" id="A0A4R6K326"/>
<accession>A0A4R6K326</accession>
<evidence type="ECO:0000256" key="1">
    <source>
        <dbReference type="ARBA" id="ARBA00022729"/>
    </source>
</evidence>
<dbReference type="InterPro" id="IPR028994">
    <property type="entry name" value="Integrin_alpha_N"/>
</dbReference>
<feature type="domain" description="ASPIC/UnbV" evidence="2">
    <location>
        <begin position="581"/>
        <end position="634"/>
    </location>
</feature>
<name>A0A4R6K326_9ACTN</name>
<reference evidence="3 4" key="1">
    <citation type="submission" date="2019-03" db="EMBL/GenBank/DDBJ databases">
        <title>Sequencing the genomes of 1000 actinobacteria strains.</title>
        <authorList>
            <person name="Klenk H.-P."/>
        </authorList>
    </citation>
    <scope>NUCLEOTIDE SEQUENCE [LARGE SCALE GENOMIC DNA]</scope>
    <source>
        <strain evidence="3 4">DSM 43805</strain>
    </source>
</reference>